<dbReference type="AlphaFoldDB" id="A0A1C3NUR2"/>
<dbReference type="FunFam" id="1.10.3720.10:FF:000003">
    <property type="entry name" value="Aliphatic sulfonate ABC transporter permease"/>
    <property type="match status" value="1"/>
</dbReference>
<dbReference type="PROSITE" id="PS50928">
    <property type="entry name" value="ABC_TM1"/>
    <property type="match status" value="1"/>
</dbReference>
<comment type="similarity">
    <text evidence="7">Belongs to the binding-protein-dependent transport system permease family.</text>
</comment>
<accession>A0A1C3NUR2</accession>
<feature type="domain" description="ABC transmembrane type-1" evidence="8">
    <location>
        <begin position="92"/>
        <end position="276"/>
    </location>
</feature>
<dbReference type="EMBL" id="FLUV01000420">
    <property type="protein sequence ID" value="SBW19189.1"/>
    <property type="molecule type" value="Genomic_DNA"/>
</dbReference>
<organism evidence="9 10">
    <name type="scientific">Candidatus Protofrankia californiensis</name>
    <dbReference type="NCBI Taxonomy" id="1839754"/>
    <lineage>
        <taxon>Bacteria</taxon>
        <taxon>Bacillati</taxon>
        <taxon>Actinomycetota</taxon>
        <taxon>Actinomycetes</taxon>
        <taxon>Frankiales</taxon>
        <taxon>Frankiaceae</taxon>
        <taxon>Protofrankia</taxon>
    </lineage>
</organism>
<keyword evidence="6 7" id="KW-0472">Membrane</keyword>
<evidence type="ECO:0000313" key="9">
    <source>
        <dbReference type="EMBL" id="SBW19189.1"/>
    </source>
</evidence>
<dbReference type="Proteomes" id="UP000199013">
    <property type="component" value="Unassembled WGS sequence"/>
</dbReference>
<sequence>MAIVDEARTGAETRLAVTPRSPAAIPRRGRLLAARRISAGISRRVVGILVLLAAWEVLPRVGAVDRVFLPPFSEVADEWVVLLRGGDLWEHTSASLTRAASGFALAILIALPLGLLIGWFRLVDQFLNPVLEVFRNTAPLALLPVFVLIFGLGETSKIAIIVYACVWPLLLNTISGVRGVDPLLVKSARSMGLSSLRLFQKVILPAAVPTIFTGIRLAGAYAILVLVAAELVGAKAGLGYLINYAQSNFAIPEMYAGIITISAIGLIINQGLLALERRFTRWRVAPNA</sequence>
<feature type="transmembrane region" description="Helical" evidence="7">
    <location>
        <begin position="133"/>
        <end position="152"/>
    </location>
</feature>
<dbReference type="CDD" id="cd06261">
    <property type="entry name" value="TM_PBP2"/>
    <property type="match status" value="1"/>
</dbReference>
<dbReference type="PANTHER" id="PTHR30151:SF0">
    <property type="entry name" value="ABC TRANSPORTER PERMEASE PROTEIN MJ0413-RELATED"/>
    <property type="match status" value="1"/>
</dbReference>
<feature type="transmembrane region" description="Helical" evidence="7">
    <location>
        <begin position="158"/>
        <end position="177"/>
    </location>
</feature>
<keyword evidence="2 7" id="KW-0813">Transport</keyword>
<name>A0A1C3NUR2_9ACTN</name>
<dbReference type="Pfam" id="PF00528">
    <property type="entry name" value="BPD_transp_1"/>
    <property type="match status" value="1"/>
</dbReference>
<evidence type="ECO:0000256" key="2">
    <source>
        <dbReference type="ARBA" id="ARBA00022448"/>
    </source>
</evidence>
<feature type="transmembrane region" description="Helical" evidence="7">
    <location>
        <begin position="254"/>
        <end position="275"/>
    </location>
</feature>
<dbReference type="PANTHER" id="PTHR30151">
    <property type="entry name" value="ALKANE SULFONATE ABC TRANSPORTER-RELATED, MEMBRANE SUBUNIT"/>
    <property type="match status" value="1"/>
</dbReference>
<evidence type="ECO:0000256" key="1">
    <source>
        <dbReference type="ARBA" id="ARBA00004651"/>
    </source>
</evidence>
<feature type="transmembrane region" description="Helical" evidence="7">
    <location>
        <begin position="198"/>
        <end position="215"/>
    </location>
</feature>
<keyword evidence="3" id="KW-1003">Cell membrane</keyword>
<keyword evidence="4 7" id="KW-0812">Transmembrane</keyword>
<feature type="transmembrane region" description="Helical" evidence="7">
    <location>
        <begin position="221"/>
        <end position="242"/>
    </location>
</feature>
<comment type="subcellular location">
    <subcellularLocation>
        <location evidence="1 7">Cell membrane</location>
        <topology evidence="1 7">Multi-pass membrane protein</topology>
    </subcellularLocation>
</comment>
<evidence type="ECO:0000256" key="6">
    <source>
        <dbReference type="ARBA" id="ARBA00023136"/>
    </source>
</evidence>
<protein>
    <submittedName>
        <fullName evidence="9">ABC transporter</fullName>
    </submittedName>
</protein>
<feature type="transmembrane region" description="Helical" evidence="7">
    <location>
        <begin position="99"/>
        <end position="121"/>
    </location>
</feature>
<keyword evidence="10" id="KW-1185">Reference proteome</keyword>
<gene>
    <name evidence="9" type="ORF">FDG2_1018</name>
</gene>
<evidence type="ECO:0000256" key="5">
    <source>
        <dbReference type="ARBA" id="ARBA00022989"/>
    </source>
</evidence>
<evidence type="ECO:0000256" key="4">
    <source>
        <dbReference type="ARBA" id="ARBA00022692"/>
    </source>
</evidence>
<evidence type="ECO:0000313" key="10">
    <source>
        <dbReference type="Proteomes" id="UP000199013"/>
    </source>
</evidence>
<dbReference type="InterPro" id="IPR000515">
    <property type="entry name" value="MetI-like"/>
</dbReference>
<reference evidence="10" key="1">
    <citation type="submission" date="2016-02" db="EMBL/GenBank/DDBJ databases">
        <authorList>
            <person name="Wibberg D."/>
        </authorList>
    </citation>
    <scope>NUCLEOTIDE SEQUENCE [LARGE SCALE GENOMIC DNA]</scope>
</reference>
<evidence type="ECO:0000256" key="3">
    <source>
        <dbReference type="ARBA" id="ARBA00022475"/>
    </source>
</evidence>
<dbReference type="Gene3D" id="1.10.3720.10">
    <property type="entry name" value="MetI-like"/>
    <property type="match status" value="1"/>
</dbReference>
<evidence type="ECO:0000259" key="8">
    <source>
        <dbReference type="PROSITE" id="PS50928"/>
    </source>
</evidence>
<keyword evidence="5 7" id="KW-1133">Transmembrane helix</keyword>
<dbReference type="GO" id="GO:0042918">
    <property type="term" value="P:alkanesulfonate transmembrane transport"/>
    <property type="evidence" value="ECO:0007669"/>
    <property type="project" value="UniProtKB-ARBA"/>
</dbReference>
<dbReference type="SUPFAM" id="SSF161098">
    <property type="entry name" value="MetI-like"/>
    <property type="match status" value="1"/>
</dbReference>
<dbReference type="GO" id="GO:0005886">
    <property type="term" value="C:plasma membrane"/>
    <property type="evidence" value="ECO:0007669"/>
    <property type="project" value="UniProtKB-SubCell"/>
</dbReference>
<evidence type="ECO:0000256" key="7">
    <source>
        <dbReference type="RuleBase" id="RU363032"/>
    </source>
</evidence>
<proteinExistence type="inferred from homology"/>
<dbReference type="InterPro" id="IPR035906">
    <property type="entry name" value="MetI-like_sf"/>
</dbReference>